<organism evidence="2 3">
    <name type="scientific">Meloidogyne enterolobii</name>
    <name type="common">Root-knot nematode worm</name>
    <name type="synonym">Meloidogyne mayaguensis</name>
    <dbReference type="NCBI Taxonomy" id="390850"/>
    <lineage>
        <taxon>Eukaryota</taxon>
        <taxon>Metazoa</taxon>
        <taxon>Ecdysozoa</taxon>
        <taxon>Nematoda</taxon>
        <taxon>Chromadorea</taxon>
        <taxon>Rhabditida</taxon>
        <taxon>Tylenchina</taxon>
        <taxon>Tylenchomorpha</taxon>
        <taxon>Tylenchoidea</taxon>
        <taxon>Meloidogynidae</taxon>
        <taxon>Meloidogyninae</taxon>
        <taxon>Meloidogyne</taxon>
    </lineage>
</organism>
<protein>
    <submittedName>
        <fullName evidence="2">Uncharacterized protein</fullName>
    </submittedName>
</protein>
<dbReference type="EMBL" id="CAJEWN010000074">
    <property type="protein sequence ID" value="CAD2159280.1"/>
    <property type="molecule type" value="Genomic_DNA"/>
</dbReference>
<evidence type="ECO:0000313" key="2">
    <source>
        <dbReference type="EMBL" id="CAD2159280.1"/>
    </source>
</evidence>
<evidence type="ECO:0000313" key="3">
    <source>
        <dbReference type="Proteomes" id="UP000580250"/>
    </source>
</evidence>
<keyword evidence="1" id="KW-0732">Signal</keyword>
<reference evidence="2 3" key="1">
    <citation type="submission" date="2020-08" db="EMBL/GenBank/DDBJ databases">
        <authorList>
            <person name="Koutsovoulos G."/>
            <person name="Danchin GJ E."/>
        </authorList>
    </citation>
    <scope>NUCLEOTIDE SEQUENCE [LARGE SCALE GENOMIC DNA]</scope>
</reference>
<dbReference type="Proteomes" id="UP000580250">
    <property type="component" value="Unassembled WGS sequence"/>
</dbReference>
<comment type="caution">
    <text evidence="2">The sequence shown here is derived from an EMBL/GenBank/DDBJ whole genome shotgun (WGS) entry which is preliminary data.</text>
</comment>
<feature type="signal peptide" evidence="1">
    <location>
        <begin position="1"/>
        <end position="23"/>
    </location>
</feature>
<name>A0A6V7UJG2_MELEN</name>
<dbReference type="AlphaFoldDB" id="A0A6V7UJG2"/>
<proteinExistence type="predicted"/>
<accession>A0A6V7UJG2</accession>
<gene>
    <name evidence="2" type="ORF">MENT_LOCUS13612</name>
</gene>
<feature type="chain" id="PRO_5027631129" evidence="1">
    <location>
        <begin position="24"/>
        <end position="75"/>
    </location>
</feature>
<evidence type="ECO:0000256" key="1">
    <source>
        <dbReference type="SAM" id="SignalP"/>
    </source>
</evidence>
<sequence length="75" mass="8172">MKLLTILTLTFTIVFVLFQISNAYNPYKYGQIGWMMMHGGGNYGYGGYGGWGGGCCGGYGYGYGYGYGGYGWGKR</sequence>